<proteinExistence type="predicted"/>
<dbReference type="SMART" id="SM00829">
    <property type="entry name" value="PKS_ER"/>
    <property type="match status" value="1"/>
</dbReference>
<dbReference type="Proteomes" id="UP001199916">
    <property type="component" value="Unassembled WGS sequence"/>
</dbReference>
<sequence>MKNDEHAEMIACRVGEEQKLYWGLWNKPALKSGELLVRIYATALNRADLLQKRGKYPVPAGASPILGLEMSGTVEAIGEGVTGWNIGDRVCALLPGGGYAQYAAIPSNMAMRVPDNMTLEQAAAMPEAYLTAFLNVFQLGRLQAGESVLIHAGASGVGTAAIQLAHAAGARVAATAGSEEKCGVIKQLGAELAVNYRKEPLAESVLQWTGQAGVHLVLDPVLAPYWKDHLQCMAMDGRLVLIGTLGGSKVEVDFMSVMLRRLQIIGSTLRGLPLERKARLTADFVSFAMPRFEAGQCMPVVDSVWQPDQINEAHGRMERNENVGKLVLIVP</sequence>
<evidence type="ECO:0000256" key="2">
    <source>
        <dbReference type="ARBA" id="ARBA00023002"/>
    </source>
</evidence>
<keyword evidence="1" id="KW-0521">NADP</keyword>
<dbReference type="EMBL" id="JAJNBZ010000002">
    <property type="protein sequence ID" value="MCE5168641.1"/>
    <property type="molecule type" value="Genomic_DNA"/>
</dbReference>
<dbReference type="Gene3D" id="3.90.180.10">
    <property type="entry name" value="Medium-chain alcohol dehydrogenases, catalytic domain"/>
    <property type="match status" value="1"/>
</dbReference>
<name>A0ABS8Y9V8_9BACL</name>
<dbReference type="SUPFAM" id="SSF50129">
    <property type="entry name" value="GroES-like"/>
    <property type="match status" value="1"/>
</dbReference>
<reference evidence="4 5" key="1">
    <citation type="submission" date="2021-11" db="EMBL/GenBank/DDBJ databases">
        <title>Draft genome sequence of Paenibacillus profundus YoMME, a new Gram-positive bacteria with exoelectrogenic properties.</title>
        <authorList>
            <person name="Hubenova Y."/>
            <person name="Hubenova E."/>
            <person name="Manasiev Y."/>
            <person name="Peykov S."/>
            <person name="Mitov M."/>
        </authorList>
    </citation>
    <scope>NUCLEOTIDE SEQUENCE [LARGE SCALE GENOMIC DNA]</scope>
    <source>
        <strain evidence="4 5">YoMME</strain>
    </source>
</reference>
<dbReference type="PANTHER" id="PTHR48106">
    <property type="entry name" value="QUINONE OXIDOREDUCTASE PIG3-RELATED"/>
    <property type="match status" value="1"/>
</dbReference>
<dbReference type="RefSeq" id="WP_019420354.1">
    <property type="nucleotide sequence ID" value="NZ_JAJNBZ010000002.1"/>
</dbReference>
<evidence type="ECO:0000313" key="5">
    <source>
        <dbReference type="Proteomes" id="UP001199916"/>
    </source>
</evidence>
<dbReference type="Gene3D" id="3.40.50.720">
    <property type="entry name" value="NAD(P)-binding Rossmann-like Domain"/>
    <property type="match status" value="1"/>
</dbReference>
<protein>
    <submittedName>
        <fullName evidence="4">NAD(P)H-quinone oxidoreductase</fullName>
    </submittedName>
</protein>
<keyword evidence="5" id="KW-1185">Reference proteome</keyword>
<comment type="caution">
    <text evidence="4">The sequence shown here is derived from an EMBL/GenBank/DDBJ whole genome shotgun (WGS) entry which is preliminary data.</text>
</comment>
<dbReference type="InterPro" id="IPR013149">
    <property type="entry name" value="ADH-like_C"/>
</dbReference>
<gene>
    <name evidence="4" type="ORF">LQV63_04850</name>
</gene>
<dbReference type="InterPro" id="IPR011032">
    <property type="entry name" value="GroES-like_sf"/>
</dbReference>
<dbReference type="InterPro" id="IPR020843">
    <property type="entry name" value="ER"/>
</dbReference>
<dbReference type="SUPFAM" id="SSF51735">
    <property type="entry name" value="NAD(P)-binding Rossmann-fold domains"/>
    <property type="match status" value="1"/>
</dbReference>
<dbReference type="Pfam" id="PF08240">
    <property type="entry name" value="ADH_N"/>
    <property type="match status" value="1"/>
</dbReference>
<evidence type="ECO:0000259" key="3">
    <source>
        <dbReference type="SMART" id="SM00829"/>
    </source>
</evidence>
<organism evidence="4 5">
    <name type="scientific">Paenibacillus profundus</name>
    <dbReference type="NCBI Taxonomy" id="1173085"/>
    <lineage>
        <taxon>Bacteria</taxon>
        <taxon>Bacillati</taxon>
        <taxon>Bacillota</taxon>
        <taxon>Bacilli</taxon>
        <taxon>Bacillales</taxon>
        <taxon>Paenibacillaceae</taxon>
        <taxon>Paenibacillus</taxon>
    </lineage>
</organism>
<evidence type="ECO:0000313" key="4">
    <source>
        <dbReference type="EMBL" id="MCE5168641.1"/>
    </source>
</evidence>
<dbReference type="InterPro" id="IPR013154">
    <property type="entry name" value="ADH-like_N"/>
</dbReference>
<dbReference type="Pfam" id="PF00107">
    <property type="entry name" value="ADH_zinc_N"/>
    <property type="match status" value="1"/>
</dbReference>
<keyword evidence="2" id="KW-0560">Oxidoreductase</keyword>
<dbReference type="NCBIfam" id="TIGR02824">
    <property type="entry name" value="quinone_pig3"/>
    <property type="match status" value="1"/>
</dbReference>
<feature type="domain" description="Enoyl reductase (ER)" evidence="3">
    <location>
        <begin position="15"/>
        <end position="328"/>
    </location>
</feature>
<dbReference type="PANTHER" id="PTHR48106:SF18">
    <property type="entry name" value="QUINONE OXIDOREDUCTASE PIG3"/>
    <property type="match status" value="1"/>
</dbReference>
<dbReference type="InterPro" id="IPR014189">
    <property type="entry name" value="Quinone_OxRdtase_PIG3"/>
</dbReference>
<dbReference type="InterPro" id="IPR036291">
    <property type="entry name" value="NAD(P)-bd_dom_sf"/>
</dbReference>
<evidence type="ECO:0000256" key="1">
    <source>
        <dbReference type="ARBA" id="ARBA00022857"/>
    </source>
</evidence>
<dbReference type="CDD" id="cd05276">
    <property type="entry name" value="p53_inducible_oxidoreductase"/>
    <property type="match status" value="1"/>
</dbReference>
<accession>A0ABS8Y9V8</accession>